<dbReference type="Pfam" id="PF13840">
    <property type="entry name" value="ACT_7"/>
    <property type="match status" value="1"/>
</dbReference>
<dbReference type="Proteomes" id="UP001157017">
    <property type="component" value="Unassembled WGS sequence"/>
</dbReference>
<proteinExistence type="predicted"/>
<protein>
    <recommendedName>
        <fullName evidence="1">CASTOR ACT domain-containing protein</fullName>
    </recommendedName>
</protein>
<dbReference type="EMBL" id="BSUZ01000001">
    <property type="protein sequence ID" value="GMA86606.1"/>
    <property type="molecule type" value="Genomic_DNA"/>
</dbReference>
<dbReference type="InterPro" id="IPR045865">
    <property type="entry name" value="ACT-like_dom_sf"/>
</dbReference>
<evidence type="ECO:0000313" key="2">
    <source>
        <dbReference type="EMBL" id="GMA86606.1"/>
    </source>
</evidence>
<name>A0ABQ6JEH7_9ACTN</name>
<dbReference type="SUPFAM" id="SSF55021">
    <property type="entry name" value="ACT-like"/>
    <property type="match status" value="1"/>
</dbReference>
<gene>
    <name evidence="2" type="ORF">GCM10025868_18560</name>
</gene>
<dbReference type="Gene3D" id="3.30.2130.10">
    <property type="entry name" value="VC0802-like"/>
    <property type="match status" value="1"/>
</dbReference>
<sequence length="51" mass="5166">MLHALTGPLAAAGVSIFALSTYDTDYLLVPGDAAPTATAALRDAGHDVESH</sequence>
<evidence type="ECO:0000313" key="3">
    <source>
        <dbReference type="Proteomes" id="UP001157017"/>
    </source>
</evidence>
<evidence type="ECO:0000259" key="1">
    <source>
        <dbReference type="Pfam" id="PF13840"/>
    </source>
</evidence>
<organism evidence="2 3">
    <name type="scientific">Angustibacter aerolatus</name>
    <dbReference type="NCBI Taxonomy" id="1162965"/>
    <lineage>
        <taxon>Bacteria</taxon>
        <taxon>Bacillati</taxon>
        <taxon>Actinomycetota</taxon>
        <taxon>Actinomycetes</taxon>
        <taxon>Kineosporiales</taxon>
        <taxon>Kineosporiaceae</taxon>
    </lineage>
</organism>
<feature type="domain" description="CASTOR ACT" evidence="1">
    <location>
        <begin position="4"/>
        <end position="43"/>
    </location>
</feature>
<keyword evidence="3" id="KW-1185">Reference proteome</keyword>
<comment type="caution">
    <text evidence="2">The sequence shown here is derived from an EMBL/GenBank/DDBJ whole genome shotgun (WGS) entry which is preliminary data.</text>
</comment>
<reference evidence="3" key="1">
    <citation type="journal article" date="2019" name="Int. J. Syst. Evol. Microbiol.">
        <title>The Global Catalogue of Microorganisms (GCM) 10K type strain sequencing project: providing services to taxonomists for standard genome sequencing and annotation.</title>
        <authorList>
            <consortium name="The Broad Institute Genomics Platform"/>
            <consortium name="The Broad Institute Genome Sequencing Center for Infectious Disease"/>
            <person name="Wu L."/>
            <person name="Ma J."/>
        </authorList>
    </citation>
    <scope>NUCLEOTIDE SEQUENCE [LARGE SCALE GENOMIC DNA]</scope>
    <source>
        <strain evidence="3">NBRC 108730</strain>
    </source>
</reference>
<dbReference type="InterPro" id="IPR027795">
    <property type="entry name" value="CASTOR_ACT_dom"/>
</dbReference>
<accession>A0ABQ6JEH7</accession>